<feature type="compositionally biased region" description="Polar residues" evidence="1">
    <location>
        <begin position="72"/>
        <end position="91"/>
    </location>
</feature>
<feature type="compositionally biased region" description="Basic and acidic residues" evidence="1">
    <location>
        <begin position="25"/>
        <end position="35"/>
    </location>
</feature>
<accession>A0A448WRK7</accession>
<evidence type="ECO:0000256" key="1">
    <source>
        <dbReference type="SAM" id="MobiDB-lite"/>
    </source>
</evidence>
<organism evidence="2 3">
    <name type="scientific">Protopolystoma xenopodis</name>
    <dbReference type="NCBI Taxonomy" id="117903"/>
    <lineage>
        <taxon>Eukaryota</taxon>
        <taxon>Metazoa</taxon>
        <taxon>Spiralia</taxon>
        <taxon>Lophotrochozoa</taxon>
        <taxon>Platyhelminthes</taxon>
        <taxon>Monogenea</taxon>
        <taxon>Polyopisthocotylea</taxon>
        <taxon>Polystomatidea</taxon>
        <taxon>Polystomatidae</taxon>
        <taxon>Protopolystoma</taxon>
    </lineage>
</organism>
<feature type="region of interest" description="Disordered" evidence="1">
    <location>
        <begin position="162"/>
        <end position="191"/>
    </location>
</feature>
<protein>
    <submittedName>
        <fullName evidence="2">Uncharacterized protein</fullName>
    </submittedName>
</protein>
<feature type="compositionally biased region" description="Polar residues" evidence="1">
    <location>
        <begin position="14"/>
        <end position="24"/>
    </location>
</feature>
<evidence type="ECO:0000313" key="3">
    <source>
        <dbReference type="Proteomes" id="UP000784294"/>
    </source>
</evidence>
<feature type="compositionally biased region" description="Polar residues" evidence="1">
    <location>
        <begin position="36"/>
        <end position="48"/>
    </location>
</feature>
<dbReference type="EMBL" id="CAAALY010037166">
    <property type="protein sequence ID" value="VEL18465.1"/>
    <property type="molecule type" value="Genomic_DNA"/>
</dbReference>
<keyword evidence="3" id="KW-1185">Reference proteome</keyword>
<sequence>MASHQRWHRPGTAATASGTNSYSTDKCKPRPKPSEQSRIPSVHCSSGPETILERASTNSAEPERAQDFESLQARQTMQRPDSSLSQTGEITVNSQSQEAILLPHNSKTANISLSFQLFEAVSPVRKQSDIFPSLPEHKVPIMTQHWHRQPEEALAINGQTVDKQSDPHLSHDIPHSRAIPDATRESSHPEDRNIILCSIDLTGSKQTGSVNSNERHAVGSFGNGSVSKSSFSVDALLA</sequence>
<proteinExistence type="predicted"/>
<feature type="compositionally biased region" description="Basic and acidic residues" evidence="1">
    <location>
        <begin position="182"/>
        <end position="191"/>
    </location>
</feature>
<dbReference type="AlphaFoldDB" id="A0A448WRK7"/>
<comment type="caution">
    <text evidence="2">The sequence shown here is derived from an EMBL/GenBank/DDBJ whole genome shotgun (WGS) entry which is preliminary data.</text>
</comment>
<evidence type="ECO:0000313" key="2">
    <source>
        <dbReference type="EMBL" id="VEL18465.1"/>
    </source>
</evidence>
<reference evidence="2" key="1">
    <citation type="submission" date="2018-11" db="EMBL/GenBank/DDBJ databases">
        <authorList>
            <consortium name="Pathogen Informatics"/>
        </authorList>
    </citation>
    <scope>NUCLEOTIDE SEQUENCE</scope>
</reference>
<gene>
    <name evidence="2" type="ORF">PXEA_LOCUS11905</name>
</gene>
<feature type="region of interest" description="Disordered" evidence="1">
    <location>
        <begin position="1"/>
        <end position="91"/>
    </location>
</feature>
<name>A0A448WRK7_9PLAT</name>
<dbReference type="Proteomes" id="UP000784294">
    <property type="component" value="Unassembled WGS sequence"/>
</dbReference>
<feature type="compositionally biased region" description="Basic and acidic residues" evidence="1">
    <location>
        <begin position="163"/>
        <end position="175"/>
    </location>
</feature>